<reference evidence="7" key="1">
    <citation type="journal article" date="2019" name="bioRxiv">
        <title>The Genome of the Zebra Mussel, Dreissena polymorpha: A Resource for Invasive Species Research.</title>
        <authorList>
            <person name="McCartney M.A."/>
            <person name="Auch B."/>
            <person name="Kono T."/>
            <person name="Mallez S."/>
            <person name="Zhang Y."/>
            <person name="Obille A."/>
            <person name="Becker A."/>
            <person name="Abrahante J.E."/>
            <person name="Garbe J."/>
            <person name="Badalamenti J.P."/>
            <person name="Herman A."/>
            <person name="Mangelson H."/>
            <person name="Liachko I."/>
            <person name="Sullivan S."/>
            <person name="Sone E.D."/>
            <person name="Koren S."/>
            <person name="Silverstein K.A.T."/>
            <person name="Beckman K.B."/>
            <person name="Gohl D.M."/>
        </authorList>
    </citation>
    <scope>NUCLEOTIDE SEQUENCE</scope>
    <source>
        <strain evidence="7">Duluth1</strain>
        <tissue evidence="7">Whole animal</tissue>
    </source>
</reference>
<evidence type="ECO:0000256" key="4">
    <source>
        <dbReference type="SAM" id="MobiDB-lite"/>
    </source>
</evidence>
<evidence type="ECO:0000259" key="5">
    <source>
        <dbReference type="PROSITE" id="PS50102"/>
    </source>
</evidence>
<feature type="domain" description="RRM" evidence="5">
    <location>
        <begin position="137"/>
        <end position="211"/>
    </location>
</feature>
<dbReference type="Pfam" id="PF02825">
    <property type="entry name" value="WWE"/>
    <property type="match status" value="1"/>
</dbReference>
<dbReference type="InterPro" id="IPR012677">
    <property type="entry name" value="Nucleotide-bd_a/b_plait_sf"/>
</dbReference>
<gene>
    <name evidence="7" type="ORF">DPMN_124129</name>
</gene>
<dbReference type="Pfam" id="PF00076">
    <property type="entry name" value="RRM_1"/>
    <property type="match status" value="2"/>
</dbReference>
<dbReference type="CDD" id="cd12402">
    <property type="entry name" value="RRM_eIF4B"/>
    <property type="match status" value="1"/>
</dbReference>
<name>A0A9D4JVY9_DREPO</name>
<evidence type="ECO:0000313" key="7">
    <source>
        <dbReference type="EMBL" id="KAH3822352.1"/>
    </source>
</evidence>
<sequence length="1131" mass="128782">MARAPKNFRGPEDMKKVPTNPPYSAYIGNLSYQATEEDVQDFFGDSVKRVRLKEVDGKPRGYGFVEFNTRQALIDALDMNDEMFMNRNIRVDLAGESQQGGDRTDPSHTVPMRAMPRAPKTLRDPEDMKKVPKDPPFSAYIGNLSYQVTEEDVQDFFGDSVFRVRLIREDDGRPRGYGLVEFKTRQDLKDALAMNDEIFLNRKLKINVAESQQGHGPKFGTQYAGARPKTGPLKGVHLDSEVNDLKEKIGQIAEQLVQIKITIPETTTVAKTRRGVSPSRGAQRMFRSGSRTEISQEPVKDISQKYVCIHNLVGKCSYGFQCFNYHCKMPYQWMYKPMGSDDWREVQPDENLLMEDKYCNPSEEDYFLTVRGRLVKLDFLTMTTLGDHVLVFHRLSTNTSVVMDTQPLATKWIWYWKNQVGSWSKYGDDDHGYKTSLCSNEIEQAFINNPEGQLEFITAGHDYVLNFQEMVQCNLHYKIKRAIRRRPEFVDKREFEMRRKQEKSLFLAPKDDPGNDKPITLSIIDNFQTRIKDSGCPSAWSGSVPMEMSVGAQKENTEGVDNQQPEQPQETKPFKYDECGKQVEDADDVEFQPAKNEHSSFSESSNDIEPLMGEEKGQQLAIEDTKTRLREMCVTYGRTSENVQEFCNIICKRFLQVHGVIDSYPAYTIGNETNIVFVLTIKDNITDIHQQLSKFDIDTIIKTVSSDICEDDLAITEDFRKNYEDMERLNECILNNTEDLMQQHKYLNVIRGGSNKQMKGSKRELCLVLYVHAKGFIPIDEDLFKKSYDGIHVKVREGRFTPYMNHGEEIRQGSFTPYMNHADVVLNKLKMGCKIEGHQNGTLGVFIEHPSYGMCGITCAHVAISATEMEECKSENGRLLWGKIHPSKKYIHQPFRTNDDLNQFGQIVEVIYKEGKGSETGIEIALIQIEKRHPDSGKLSTPRSDSVDSDFEFVSGKTCGPTRFNTNNRCFKVGSATGFTEGTIEMCAPNTVRTDTHKWDYDHLRITLYNQIFVRPIREDFAVPGDSGSPVFVKEEGTGDPVCIGIVEGGLTGGLVVVTPITKILEELGLSQLKAFPQNVMQELQQIKSTLNVVTTQYAELQQIKSTLNVFQAQYEALIKEIKQNNRTHTT</sequence>
<dbReference type="AlphaFoldDB" id="A0A9D4JVY9"/>
<feature type="compositionally biased region" description="Basic and acidic residues" evidence="4">
    <location>
        <begin position="121"/>
        <end position="133"/>
    </location>
</feature>
<protein>
    <submittedName>
        <fullName evidence="7">Uncharacterized protein</fullName>
    </submittedName>
</protein>
<comment type="caution">
    <text evidence="7">The sequence shown here is derived from an EMBL/GenBank/DDBJ whole genome shotgun (WGS) entry which is preliminary data.</text>
</comment>
<evidence type="ECO:0000256" key="1">
    <source>
        <dbReference type="ARBA" id="ARBA00022884"/>
    </source>
</evidence>
<dbReference type="InterPro" id="IPR037197">
    <property type="entry name" value="WWE_dom_sf"/>
</dbReference>
<accession>A0A9D4JVY9</accession>
<evidence type="ECO:0000259" key="6">
    <source>
        <dbReference type="PROSITE" id="PS50918"/>
    </source>
</evidence>
<dbReference type="Proteomes" id="UP000828390">
    <property type="component" value="Unassembled WGS sequence"/>
</dbReference>
<dbReference type="SUPFAM" id="SSF54928">
    <property type="entry name" value="RNA-binding domain, RBD"/>
    <property type="match status" value="2"/>
</dbReference>
<feature type="compositionally biased region" description="Polar residues" evidence="4">
    <location>
        <begin position="559"/>
        <end position="570"/>
    </location>
</feature>
<dbReference type="EMBL" id="JAIWYP010000005">
    <property type="protein sequence ID" value="KAH3822352.1"/>
    <property type="molecule type" value="Genomic_DNA"/>
</dbReference>
<feature type="domain" description="WWE" evidence="6">
    <location>
        <begin position="400"/>
        <end position="485"/>
    </location>
</feature>
<feature type="region of interest" description="Disordered" evidence="4">
    <location>
        <begin position="555"/>
        <end position="574"/>
    </location>
</feature>
<dbReference type="InterPro" id="IPR035979">
    <property type="entry name" value="RBD_domain_sf"/>
</dbReference>
<dbReference type="PANTHER" id="PTHR23236:SF11">
    <property type="entry name" value="EUKARYOTIC TRANSLATION INITIATION FACTOR 4H"/>
    <property type="match status" value="1"/>
</dbReference>
<evidence type="ECO:0000256" key="3">
    <source>
        <dbReference type="SAM" id="Coils"/>
    </source>
</evidence>
<feature type="domain" description="RRM" evidence="5">
    <location>
        <begin position="23"/>
        <end position="96"/>
    </location>
</feature>
<dbReference type="SUPFAM" id="SSF117839">
    <property type="entry name" value="WWE domain"/>
    <property type="match status" value="1"/>
</dbReference>
<dbReference type="InterPro" id="IPR033107">
    <property type="entry name" value="EIF-4B_RRM"/>
</dbReference>
<dbReference type="InterPro" id="IPR004170">
    <property type="entry name" value="WWE_dom"/>
</dbReference>
<dbReference type="Gene3D" id="3.30.70.330">
    <property type="match status" value="2"/>
</dbReference>
<evidence type="ECO:0000256" key="2">
    <source>
        <dbReference type="PROSITE-ProRule" id="PRU00176"/>
    </source>
</evidence>
<dbReference type="SUPFAM" id="SSF50494">
    <property type="entry name" value="Trypsin-like serine proteases"/>
    <property type="match status" value="1"/>
</dbReference>
<dbReference type="SMART" id="SM00360">
    <property type="entry name" value="RRM"/>
    <property type="match status" value="2"/>
</dbReference>
<feature type="coiled-coil region" evidence="3">
    <location>
        <begin position="1101"/>
        <end position="1128"/>
    </location>
</feature>
<dbReference type="PROSITE" id="PS50102">
    <property type="entry name" value="RRM"/>
    <property type="match status" value="2"/>
</dbReference>
<dbReference type="PROSITE" id="PS50918">
    <property type="entry name" value="WWE"/>
    <property type="match status" value="1"/>
</dbReference>
<keyword evidence="1 2" id="KW-0694">RNA-binding</keyword>
<organism evidence="7 8">
    <name type="scientific">Dreissena polymorpha</name>
    <name type="common">Zebra mussel</name>
    <name type="synonym">Mytilus polymorpha</name>
    <dbReference type="NCBI Taxonomy" id="45954"/>
    <lineage>
        <taxon>Eukaryota</taxon>
        <taxon>Metazoa</taxon>
        <taxon>Spiralia</taxon>
        <taxon>Lophotrochozoa</taxon>
        <taxon>Mollusca</taxon>
        <taxon>Bivalvia</taxon>
        <taxon>Autobranchia</taxon>
        <taxon>Heteroconchia</taxon>
        <taxon>Euheterodonta</taxon>
        <taxon>Imparidentia</taxon>
        <taxon>Neoheterodontei</taxon>
        <taxon>Myida</taxon>
        <taxon>Dreissenoidea</taxon>
        <taxon>Dreissenidae</taxon>
        <taxon>Dreissena</taxon>
    </lineage>
</organism>
<dbReference type="PANTHER" id="PTHR23236">
    <property type="entry name" value="EUKARYOTIC TRANSLATION INITIATION FACTOR 4B/4H"/>
    <property type="match status" value="1"/>
</dbReference>
<evidence type="ECO:0000313" key="8">
    <source>
        <dbReference type="Proteomes" id="UP000828390"/>
    </source>
</evidence>
<proteinExistence type="predicted"/>
<feature type="region of interest" description="Disordered" evidence="4">
    <location>
        <begin position="270"/>
        <end position="294"/>
    </location>
</feature>
<keyword evidence="3" id="KW-0175">Coiled coil</keyword>
<dbReference type="GO" id="GO:0003723">
    <property type="term" value="F:RNA binding"/>
    <property type="evidence" value="ECO:0007669"/>
    <property type="project" value="UniProtKB-UniRule"/>
</dbReference>
<keyword evidence="8" id="KW-1185">Reference proteome</keyword>
<dbReference type="InterPro" id="IPR000504">
    <property type="entry name" value="RRM_dom"/>
</dbReference>
<reference evidence="7" key="2">
    <citation type="submission" date="2020-11" db="EMBL/GenBank/DDBJ databases">
        <authorList>
            <person name="McCartney M.A."/>
            <person name="Auch B."/>
            <person name="Kono T."/>
            <person name="Mallez S."/>
            <person name="Becker A."/>
            <person name="Gohl D.M."/>
            <person name="Silverstein K.A.T."/>
            <person name="Koren S."/>
            <person name="Bechman K.B."/>
            <person name="Herman A."/>
            <person name="Abrahante J.E."/>
            <person name="Garbe J."/>
        </authorList>
    </citation>
    <scope>NUCLEOTIDE SEQUENCE</scope>
    <source>
        <strain evidence="7">Duluth1</strain>
        <tissue evidence="7">Whole animal</tissue>
    </source>
</reference>
<feature type="region of interest" description="Disordered" evidence="4">
    <location>
        <begin position="1"/>
        <end position="20"/>
    </location>
</feature>
<feature type="region of interest" description="Disordered" evidence="4">
    <location>
        <begin position="93"/>
        <end position="134"/>
    </location>
</feature>
<dbReference type="Gene3D" id="3.30.720.50">
    <property type="match status" value="1"/>
</dbReference>
<dbReference type="InterPro" id="IPR009003">
    <property type="entry name" value="Peptidase_S1_PA"/>
</dbReference>